<gene>
    <name evidence="3" type="ORF">OAUR00152_LOCUS8140</name>
</gene>
<dbReference type="InterPro" id="IPR009643">
    <property type="entry name" value="HS1-bd"/>
</dbReference>
<dbReference type="PANTHER" id="PTHR19424">
    <property type="entry name" value="HEAT SHOCK FACTOR BINDING PROTEIN 1"/>
    <property type="match status" value="1"/>
</dbReference>
<feature type="region of interest" description="Disordered" evidence="2">
    <location>
        <begin position="1"/>
        <end position="54"/>
    </location>
</feature>
<name>A0A7S4I6V7_9STRA</name>
<dbReference type="GO" id="GO:0005829">
    <property type="term" value="C:cytosol"/>
    <property type="evidence" value="ECO:0007669"/>
    <property type="project" value="TreeGrafter"/>
</dbReference>
<dbReference type="GO" id="GO:0070370">
    <property type="term" value="P:cellular heat acclimation"/>
    <property type="evidence" value="ECO:0007669"/>
    <property type="project" value="TreeGrafter"/>
</dbReference>
<feature type="compositionally biased region" description="Gly residues" evidence="2">
    <location>
        <begin position="113"/>
        <end position="124"/>
    </location>
</feature>
<accession>A0A7S4I6V7</accession>
<dbReference type="Gene3D" id="1.20.5.430">
    <property type="match status" value="1"/>
</dbReference>
<dbReference type="GO" id="GO:0005634">
    <property type="term" value="C:nucleus"/>
    <property type="evidence" value="ECO:0007669"/>
    <property type="project" value="TreeGrafter"/>
</dbReference>
<organism evidence="3">
    <name type="scientific">Odontella aurita</name>
    <dbReference type="NCBI Taxonomy" id="265563"/>
    <lineage>
        <taxon>Eukaryota</taxon>
        <taxon>Sar</taxon>
        <taxon>Stramenopiles</taxon>
        <taxon>Ochrophyta</taxon>
        <taxon>Bacillariophyta</taxon>
        <taxon>Mediophyceae</taxon>
        <taxon>Biddulphiophycidae</taxon>
        <taxon>Eupodiscales</taxon>
        <taxon>Odontellaceae</taxon>
        <taxon>Odontella</taxon>
    </lineage>
</organism>
<evidence type="ECO:0000256" key="1">
    <source>
        <dbReference type="ARBA" id="ARBA00006349"/>
    </source>
</evidence>
<dbReference type="EMBL" id="HBKQ01011994">
    <property type="protein sequence ID" value="CAE2220465.1"/>
    <property type="molecule type" value="Transcribed_RNA"/>
</dbReference>
<feature type="region of interest" description="Disordered" evidence="2">
    <location>
        <begin position="103"/>
        <end position="135"/>
    </location>
</feature>
<dbReference type="PANTHER" id="PTHR19424:SF0">
    <property type="entry name" value="HEAT SHOCK FACTOR BINDING PROTEIN 1"/>
    <property type="match status" value="1"/>
</dbReference>
<feature type="compositionally biased region" description="Polar residues" evidence="2">
    <location>
        <begin position="1"/>
        <end position="11"/>
    </location>
</feature>
<comment type="similarity">
    <text evidence="1">Belongs to the HSBP1 family.</text>
</comment>
<dbReference type="Pfam" id="PF06825">
    <property type="entry name" value="HSBP1"/>
    <property type="match status" value="1"/>
</dbReference>
<dbReference type="AlphaFoldDB" id="A0A7S4I6V7"/>
<evidence type="ECO:0008006" key="4">
    <source>
        <dbReference type="Google" id="ProtNLM"/>
    </source>
</evidence>
<evidence type="ECO:0000313" key="3">
    <source>
        <dbReference type="EMBL" id="CAE2220465.1"/>
    </source>
</evidence>
<feature type="compositionally biased region" description="Polar residues" evidence="2">
    <location>
        <begin position="22"/>
        <end position="31"/>
    </location>
</feature>
<protein>
    <recommendedName>
        <fullName evidence="4">Heat shock factor binding protein 1</fullName>
    </recommendedName>
</protein>
<reference evidence="3" key="1">
    <citation type="submission" date="2021-01" db="EMBL/GenBank/DDBJ databases">
        <authorList>
            <person name="Corre E."/>
            <person name="Pelletier E."/>
            <person name="Niang G."/>
            <person name="Scheremetjew M."/>
            <person name="Finn R."/>
            <person name="Kale V."/>
            <person name="Holt S."/>
            <person name="Cochrane G."/>
            <person name="Meng A."/>
            <person name="Brown T."/>
            <person name="Cohen L."/>
        </authorList>
    </citation>
    <scope>NUCLEOTIDE SEQUENCE</scope>
    <source>
        <strain evidence="3">Isolate 1302-5</strain>
    </source>
</reference>
<dbReference type="GO" id="GO:0003714">
    <property type="term" value="F:transcription corepressor activity"/>
    <property type="evidence" value="ECO:0007669"/>
    <property type="project" value="InterPro"/>
</dbReference>
<evidence type="ECO:0000256" key="2">
    <source>
        <dbReference type="SAM" id="MobiDB-lite"/>
    </source>
</evidence>
<feature type="compositionally biased region" description="Low complexity" evidence="2">
    <location>
        <begin position="32"/>
        <end position="46"/>
    </location>
</feature>
<dbReference type="FunFam" id="1.20.5.430:FF:000003">
    <property type="entry name" value="Heat shock factor binding protein"/>
    <property type="match status" value="1"/>
</dbReference>
<proteinExistence type="inferred from homology"/>
<sequence>MVADSSSSAQRPPSGGGNNGSKSLATGTMPPSSSTTDALASTSASGTGAGVPEGEDLNVFVQDLLDQMQTRFSQMGDSILGRIDAMGNQIDELEHSVKDLMDQAGVDAPPPSHGGGGGGGGGAALEGAEGRRTGA</sequence>